<dbReference type="GO" id="GO:1902369">
    <property type="term" value="P:negative regulation of RNA catabolic process"/>
    <property type="evidence" value="ECO:0007669"/>
    <property type="project" value="TreeGrafter"/>
</dbReference>
<organism evidence="5 6">
    <name type="scientific">Onchocerca volvulus</name>
    <dbReference type="NCBI Taxonomy" id="6282"/>
    <lineage>
        <taxon>Eukaryota</taxon>
        <taxon>Metazoa</taxon>
        <taxon>Ecdysozoa</taxon>
        <taxon>Nematoda</taxon>
        <taxon>Chromadorea</taxon>
        <taxon>Rhabditida</taxon>
        <taxon>Spirurina</taxon>
        <taxon>Spiruromorpha</taxon>
        <taxon>Filarioidea</taxon>
        <taxon>Onchocercidae</taxon>
        <taxon>Onchocerca</taxon>
    </lineage>
</organism>
<feature type="compositionally biased region" description="Basic residues" evidence="4">
    <location>
        <begin position="101"/>
        <end position="122"/>
    </location>
</feature>
<feature type="region of interest" description="Disordered" evidence="4">
    <location>
        <begin position="93"/>
        <end position="152"/>
    </location>
</feature>
<reference evidence="6" key="1">
    <citation type="submission" date="2013-10" db="EMBL/GenBank/DDBJ databases">
        <title>Genome sequencing of Onchocerca volvulus.</title>
        <authorList>
            <person name="Cotton J."/>
            <person name="Tsai J."/>
            <person name="Stanley E."/>
            <person name="Tracey A."/>
            <person name="Holroyd N."/>
            <person name="Lustigman S."/>
            <person name="Berriman M."/>
        </authorList>
    </citation>
    <scope>NUCLEOTIDE SEQUENCE</scope>
</reference>
<feature type="compositionally biased region" description="Low complexity" evidence="4">
    <location>
        <begin position="123"/>
        <end position="142"/>
    </location>
</feature>
<dbReference type="EMBL" id="CMVM020000304">
    <property type="status" value="NOT_ANNOTATED_CDS"/>
    <property type="molecule type" value="Genomic_DNA"/>
</dbReference>
<dbReference type="OMA" id="MRDKELH"/>
<dbReference type="GO" id="GO:0031048">
    <property type="term" value="P:regulatory ncRNA-mediated heterochromatin formation"/>
    <property type="evidence" value="ECO:0007669"/>
    <property type="project" value="TreeGrafter"/>
</dbReference>
<keyword evidence="6" id="KW-1185">Reference proteome</keyword>
<dbReference type="PANTHER" id="PTHR13471:SF0">
    <property type="entry name" value="NUCLEAR EXOSOME REGULATOR NRDE2"/>
    <property type="match status" value="1"/>
</dbReference>
<dbReference type="InterPro" id="IPR013633">
    <property type="entry name" value="NRDE-2"/>
</dbReference>
<comment type="subcellular location">
    <subcellularLocation>
        <location evidence="1">Nucleus</location>
    </subcellularLocation>
</comment>
<dbReference type="Pfam" id="PF08424">
    <property type="entry name" value="NRDE-2"/>
    <property type="match status" value="1"/>
</dbReference>
<dbReference type="AlphaFoldDB" id="A0A8R1U1D5"/>
<sequence length="1081" mass="126728">MFPAYDTDSPPRNIRQFDEENDFSGRFGSFASRSRKKDGSKEQRRHKHEERKTKEKMEQKKKLEREQMLSQYSIKMVGINSDDESDIEIPMDIEPFASKEQKRKSKHSSKKEKRRKKRHRRSTSSSSSESSDSSTSSSSSSSENKHNARLSVPQMLCANHRWSFMTEFNPSNARSFMVMDLKGDRSNIQYESLYKSDVAQYEFLLKKVLGGDEALERFRFGISEKKNNFQRYFSDKVRKDWKEEPERLWRKKELKPFTDYIELSVFALSENDLKDEDGNLSLEKCNAVQGGRSLIEATPEAKSRKYNAELGKDRYNIELWLKFLAVQDEVFLAQESVEGRKKTREERLTNRELLERKMSILDKAISLNFNCVKLKLERLKIGMHLWEENVFIREIRDVEFKHVNDPEMWKGILDLLENDTRRFNLANQCMKMRVCLEKLDEVRSGKLLSHKALPNTEQFMASVILRKIRLLLKCGHTEKAIATAQAICEFNLCIPESFITADLEDKRKLFEAFWDSGIARIGDEGAEGWAKSMEHIKNGTVKTDRSLCEEEQLEYDRKEAELCNRVGLNGLKLPYRLVWIEIERLRTQYQWRPIRDLSATCDDRERVVMFQDIEDVLYVLSLPVAFDLFCSILEEFGAVIYDRDSTLSANIMREFAIFPELSLQLKNFDKSISRFFELASSYMQEKRDLLLSSQLLTHLNFLKMDGELNEKMRLKKFREEAKNICRRDNNINNASLMATFAEKLYELGDKNTTKVCTNKFFMKSIWSETGMARAVSLLRMAIVCISATDDEVEKRHLIASFICEGKPMADDVTTDAKEIEKQINIRLHHLLTNKCTNETWAGSAIDLAASLTLLFAYYYADDNKRVYHLKRCYTTLSNIMKNNSQRRFTKKYVELLRMHVTNNPCEPQRLLMEASIMAYQKFPTEISFLKIYIDCCAVGTRVIHLRRFLENDVEDWHANHCLAFGSVYLELFRYRILLETSDFQSPELHRLRAAVKKSSERICHRDDVFWRLLLHIENERKDAQRAREVFYLAYAECPWSKSLIMDYKDVNAGEHEKLLDALVEKKLKLRCEHEEIAILLQ</sequence>
<keyword evidence="3" id="KW-0539">Nucleus</keyword>
<proteinExistence type="inferred from homology"/>
<evidence type="ECO:0000256" key="3">
    <source>
        <dbReference type="ARBA" id="ARBA00023242"/>
    </source>
</evidence>
<evidence type="ECO:0000313" key="6">
    <source>
        <dbReference type="Proteomes" id="UP000024404"/>
    </source>
</evidence>
<dbReference type="Proteomes" id="UP000024404">
    <property type="component" value="Unassembled WGS sequence"/>
</dbReference>
<accession>A0A8R1U1D5</accession>
<reference evidence="5" key="2">
    <citation type="submission" date="2022-06" db="UniProtKB">
        <authorList>
            <consortium name="EnsemblMetazoa"/>
        </authorList>
    </citation>
    <scope>IDENTIFICATION</scope>
</reference>
<dbReference type="EnsemblMetazoa" id="OVOC9896.1">
    <property type="protein sequence ID" value="OVOC9896.1"/>
    <property type="gene ID" value="WBGene00246705"/>
</dbReference>
<dbReference type="GO" id="GO:0071013">
    <property type="term" value="C:catalytic step 2 spliceosome"/>
    <property type="evidence" value="ECO:0007669"/>
    <property type="project" value="TreeGrafter"/>
</dbReference>
<evidence type="ECO:0000256" key="1">
    <source>
        <dbReference type="ARBA" id="ARBA00004123"/>
    </source>
</evidence>
<evidence type="ECO:0008006" key="7">
    <source>
        <dbReference type="Google" id="ProtNLM"/>
    </source>
</evidence>
<protein>
    <recommendedName>
        <fullName evidence="7">Protein NRDE2-like protein</fullName>
    </recommendedName>
</protein>
<comment type="similarity">
    <text evidence="2">Belongs to the NRDE2 family.</text>
</comment>
<feature type="compositionally biased region" description="Basic and acidic residues" evidence="4">
    <location>
        <begin position="50"/>
        <end position="67"/>
    </location>
</feature>
<evidence type="ECO:0000256" key="4">
    <source>
        <dbReference type="SAM" id="MobiDB-lite"/>
    </source>
</evidence>
<feature type="region of interest" description="Disordered" evidence="4">
    <location>
        <begin position="1"/>
        <end position="67"/>
    </location>
</feature>
<name>A0A8R1U1D5_ONCVO</name>
<dbReference type="PANTHER" id="PTHR13471">
    <property type="entry name" value="TETRATRICOPEPTIDE-LIKE HELICAL"/>
    <property type="match status" value="1"/>
</dbReference>
<evidence type="ECO:0000313" key="5">
    <source>
        <dbReference type="EnsemblMetazoa" id="OVOC9896.1"/>
    </source>
</evidence>
<evidence type="ECO:0000256" key="2">
    <source>
        <dbReference type="ARBA" id="ARBA00009265"/>
    </source>
</evidence>